<keyword evidence="2" id="KW-1185">Reference proteome</keyword>
<sequence length="35" mass="3552">MVAFGNECEPVGKRDADLAGLGAHGSTPVAIRLKA</sequence>
<protein>
    <submittedName>
        <fullName evidence="1">Uncharacterized protein</fullName>
    </submittedName>
</protein>
<evidence type="ECO:0000313" key="2">
    <source>
        <dbReference type="Proteomes" id="UP000755585"/>
    </source>
</evidence>
<organism evidence="1 2">
    <name type="scientific">Kribbella aluminosa</name>
    <dbReference type="NCBI Taxonomy" id="416017"/>
    <lineage>
        <taxon>Bacteria</taxon>
        <taxon>Bacillati</taxon>
        <taxon>Actinomycetota</taxon>
        <taxon>Actinomycetes</taxon>
        <taxon>Propionibacteriales</taxon>
        <taxon>Kribbellaceae</taxon>
        <taxon>Kribbella</taxon>
    </lineage>
</organism>
<gene>
    <name evidence="1" type="ORF">JOF29_006199</name>
</gene>
<comment type="caution">
    <text evidence="1">The sequence shown here is derived from an EMBL/GenBank/DDBJ whole genome shotgun (WGS) entry which is preliminary data.</text>
</comment>
<proteinExistence type="predicted"/>
<accession>A0ABS4UU53</accession>
<name>A0ABS4UU53_9ACTN</name>
<evidence type="ECO:0000313" key="1">
    <source>
        <dbReference type="EMBL" id="MBP2355089.1"/>
    </source>
</evidence>
<dbReference type="EMBL" id="JAGINT010000002">
    <property type="protein sequence ID" value="MBP2355089.1"/>
    <property type="molecule type" value="Genomic_DNA"/>
</dbReference>
<reference evidence="1 2" key="1">
    <citation type="submission" date="2021-03" db="EMBL/GenBank/DDBJ databases">
        <title>Sequencing the genomes of 1000 actinobacteria strains.</title>
        <authorList>
            <person name="Klenk H.-P."/>
        </authorList>
    </citation>
    <scope>NUCLEOTIDE SEQUENCE [LARGE SCALE GENOMIC DNA]</scope>
    <source>
        <strain evidence="1 2">DSM 18824</strain>
    </source>
</reference>
<dbReference type="Proteomes" id="UP000755585">
    <property type="component" value="Unassembled WGS sequence"/>
</dbReference>